<dbReference type="RefSeq" id="WP_187015324.1">
    <property type="nucleotide sequence ID" value="NZ_JACOQI010000012.1"/>
</dbReference>
<dbReference type="AlphaFoldDB" id="A0A923S8C8"/>
<comment type="caution">
    <text evidence="1">The sequence shown here is derived from an EMBL/GenBank/DDBJ whole genome shotgun (WGS) entry which is preliminary data.</text>
</comment>
<gene>
    <name evidence="1" type="ORF">H8Z83_12345</name>
</gene>
<organism evidence="1 2">
    <name type="scientific">Dysosmobacter segnis</name>
    <dbReference type="NCBI Taxonomy" id="2763042"/>
    <lineage>
        <taxon>Bacteria</taxon>
        <taxon>Bacillati</taxon>
        <taxon>Bacillota</taxon>
        <taxon>Clostridia</taxon>
        <taxon>Eubacteriales</taxon>
        <taxon>Oscillospiraceae</taxon>
        <taxon>Dysosmobacter</taxon>
    </lineage>
</organism>
<name>A0A923S8C8_9FIRM</name>
<dbReference type="EMBL" id="JACOQI010000012">
    <property type="protein sequence ID" value="MBC5771098.1"/>
    <property type="molecule type" value="Genomic_DNA"/>
</dbReference>
<keyword evidence="2" id="KW-1185">Reference proteome</keyword>
<protein>
    <submittedName>
        <fullName evidence="1">Uncharacterized protein</fullName>
    </submittedName>
</protein>
<dbReference type="Proteomes" id="UP000620327">
    <property type="component" value="Unassembled WGS sequence"/>
</dbReference>
<proteinExistence type="predicted"/>
<dbReference type="SUPFAM" id="SSF53448">
    <property type="entry name" value="Nucleotide-diphospho-sugar transferases"/>
    <property type="match status" value="1"/>
</dbReference>
<dbReference type="InterPro" id="IPR029044">
    <property type="entry name" value="Nucleotide-diphossugar_trans"/>
</dbReference>
<sequence>MIIAIGMIVRDLLSAHPLTDFLDNAEKYGHALDRMIVVYSHQADSKAVEELRSRTNLSLIKLQSNERAHLIMKEIGVRHSSIHQLLYCPLIDAHGLIPYGFNRNQALMEAMFTGTDYLIFVDSDVRPEVLRKTPDGAVQSEEIDFIGAHLHGLSLGADVTSSDYSGYNILPPASFDGMKDLLWGLHKESMADFWQNSEAHRGLVIQEDQNAEPQPTTKVLGGNLGIRMSALTTLPPFFSPYYFYNRTPLLARGEDTLVGMAASQSHIRCLDIQTPIFHDTYGDYPKVPDLRNDSRVRDRLYYACTGWIGRNVFFRWKTGHTPSEFTQRNRQLAAGAKALARYTNDRRFLYLPDIQSAAESWLPDMIGQYQKSKEAWNELTERWFGR</sequence>
<reference evidence="1" key="1">
    <citation type="submission" date="2020-08" db="EMBL/GenBank/DDBJ databases">
        <title>Genome public.</title>
        <authorList>
            <person name="Liu C."/>
            <person name="Sun Q."/>
        </authorList>
    </citation>
    <scope>NUCLEOTIDE SEQUENCE</scope>
    <source>
        <strain evidence="1">BX15</strain>
    </source>
</reference>
<accession>A0A923S8C8</accession>
<evidence type="ECO:0000313" key="2">
    <source>
        <dbReference type="Proteomes" id="UP000620327"/>
    </source>
</evidence>
<evidence type="ECO:0000313" key="1">
    <source>
        <dbReference type="EMBL" id="MBC5771098.1"/>
    </source>
</evidence>